<dbReference type="Pfam" id="PF09483">
    <property type="entry name" value="HpaP"/>
    <property type="match status" value="1"/>
</dbReference>
<geneLocation type="plasmid" evidence="2 3">
    <name>megaplasmid</name>
</geneLocation>
<sequence>MTSIRHRPVRIIARDSEHTAPVYGRRARPDYASLARRSRPTGTHEDTLPALHHGIASTGLALTYPSGQDADTSDDDSQSSEDGTADASSMVDKRLRKALQPVVAKILQTQDKVMDLVCKLTQEIAAFCGDRSINETGTWDAQLPLDASLLRNTTLNLTLSYSTLSLRFDTDDDDTKQLLLAHAPMLERELGALIQAWDVPRQIQLTVW</sequence>
<feature type="region of interest" description="Disordered" evidence="1">
    <location>
        <begin position="62"/>
        <end position="89"/>
    </location>
</feature>
<accession>A0ABZ2PX56</accession>
<dbReference type="InterPro" id="IPR013390">
    <property type="entry name" value="T3SS_HpaP"/>
</dbReference>
<evidence type="ECO:0000256" key="1">
    <source>
        <dbReference type="SAM" id="MobiDB-lite"/>
    </source>
</evidence>
<reference evidence="2 3" key="1">
    <citation type="submission" date="2020-09" db="EMBL/GenBank/DDBJ databases">
        <title>Genome sequences of Mycetohabitans spp.</title>
        <authorList>
            <person name="Carter M.E."/>
            <person name="Carpenter S.C.D."/>
            <person name="Bogdanove A.J."/>
        </authorList>
    </citation>
    <scope>NUCLEOTIDE SEQUENCE [LARGE SCALE GENOMIC DNA]</scope>
    <source>
        <strain evidence="2 3">B12</strain>
        <plasmid evidence="2 3">megaplasmid</plasmid>
    </source>
</reference>
<proteinExistence type="predicted"/>
<feature type="region of interest" description="Disordered" evidence="1">
    <location>
        <begin position="20"/>
        <end position="50"/>
    </location>
</feature>
<dbReference type="EMBL" id="CP062175">
    <property type="protein sequence ID" value="WXK38301.1"/>
    <property type="molecule type" value="Genomic_DNA"/>
</dbReference>
<name>A0ABZ2PX56_9BURK</name>
<evidence type="ECO:0000313" key="3">
    <source>
        <dbReference type="Proteomes" id="UP001493153"/>
    </source>
</evidence>
<organism evidence="2 3">
    <name type="scientific">Mycetohabitans rhizoxinica</name>
    <dbReference type="NCBI Taxonomy" id="412963"/>
    <lineage>
        <taxon>Bacteria</taxon>
        <taxon>Pseudomonadati</taxon>
        <taxon>Pseudomonadota</taxon>
        <taxon>Betaproteobacteria</taxon>
        <taxon>Burkholderiales</taxon>
        <taxon>Burkholderiaceae</taxon>
        <taxon>Mycetohabitans</taxon>
    </lineage>
</organism>
<gene>
    <name evidence="2" type="primary">sctP</name>
    <name evidence="2" type="ORF">IHE29_03020</name>
</gene>
<keyword evidence="2" id="KW-0614">Plasmid</keyword>
<dbReference type="NCBIfam" id="TIGR02557">
    <property type="entry name" value="HpaP"/>
    <property type="match status" value="1"/>
</dbReference>
<dbReference type="Proteomes" id="UP001493153">
    <property type="component" value="Plasmid megaplasmid"/>
</dbReference>
<protein>
    <submittedName>
        <fullName evidence="2">Type III secretion system protein SctP</fullName>
    </submittedName>
</protein>
<keyword evidence="3" id="KW-1185">Reference proteome</keyword>
<evidence type="ECO:0000313" key="2">
    <source>
        <dbReference type="EMBL" id="WXK38301.1"/>
    </source>
</evidence>